<keyword evidence="1" id="KW-0479">Metal-binding</keyword>
<dbReference type="InterPro" id="IPR045218">
    <property type="entry name" value="DA1-like"/>
</dbReference>
<keyword evidence="2" id="KW-0862">Zinc</keyword>
<dbReference type="RefSeq" id="WP_087107545.1">
    <property type="nucleotide sequence ID" value="NZ_CBCSCN010000001.1"/>
</dbReference>
<dbReference type="PROSITE" id="PS50023">
    <property type="entry name" value="LIM_DOMAIN_2"/>
    <property type="match status" value="1"/>
</dbReference>
<name>A0A1X7AGR5_9GAMM</name>
<reference evidence="4 5" key="1">
    <citation type="submission" date="2017-03" db="EMBL/GenBank/DDBJ databases">
        <authorList>
            <person name="Afonso C.L."/>
            <person name="Miller P.J."/>
            <person name="Scott M.A."/>
            <person name="Spackman E."/>
            <person name="Goraichik I."/>
            <person name="Dimitrov K.M."/>
            <person name="Suarez D.L."/>
            <person name="Swayne D.E."/>
        </authorList>
    </citation>
    <scope>NUCLEOTIDE SEQUENCE [LARGE SCALE GENOMIC DNA]</scope>
    <source>
        <strain evidence="4">SB41UT1</strain>
    </source>
</reference>
<accession>A0A1X7AGR5</accession>
<dbReference type="PANTHER" id="PTHR24209">
    <property type="entry name" value="PROTEIN DA1-RELATED 2"/>
    <property type="match status" value="1"/>
</dbReference>
<dbReference type="PANTHER" id="PTHR24209:SF7">
    <property type="entry name" value="PROTEIN DA1-RELATED 2"/>
    <property type="match status" value="1"/>
</dbReference>
<evidence type="ECO:0000313" key="4">
    <source>
        <dbReference type="EMBL" id="SMA39361.1"/>
    </source>
</evidence>
<dbReference type="InterPro" id="IPR022087">
    <property type="entry name" value="DA1-like_dom"/>
</dbReference>
<evidence type="ECO:0000256" key="1">
    <source>
        <dbReference type="ARBA" id="ARBA00022723"/>
    </source>
</evidence>
<dbReference type="InterPro" id="IPR001781">
    <property type="entry name" value="Znf_LIM"/>
</dbReference>
<dbReference type="Proteomes" id="UP000196573">
    <property type="component" value="Unassembled WGS sequence"/>
</dbReference>
<dbReference type="OrthoDB" id="1120323at2"/>
<organism evidence="4 5">
    <name type="scientific">Parendozoicomonas haliclonae</name>
    <dbReference type="NCBI Taxonomy" id="1960125"/>
    <lineage>
        <taxon>Bacteria</taxon>
        <taxon>Pseudomonadati</taxon>
        <taxon>Pseudomonadota</taxon>
        <taxon>Gammaproteobacteria</taxon>
        <taxon>Oceanospirillales</taxon>
        <taxon>Endozoicomonadaceae</taxon>
        <taxon>Parendozoicomonas</taxon>
    </lineage>
</organism>
<sequence length="313" mass="36004">MRCHRCSKPVTSQFVRAFDKVWHRECFVCAGCKKPVAGQYIRRKGQPWHTACFRKAFIPDCVVCQKPLSNQYLQDYWGNKYCITHRSYASCTSCSRIVCGPVTGGGMRFPDGLTICNLCTVSGVSTPGRVQQLALEMRSVLRSLGLNLYEAETPVRLADRDELHSNSRHDNHDEHPLLGLAIWSTTYVGKRIVGRQFKEILIQTNLPEEHFRTVLIHELTHAWFFYNNPKGGAIPLQVEEGICVLVEYLWLKSQKTEDARYRRAMIERCKDPIYGEGFQKALKAKQLLKLSSLCRYILENKKFPSRLAAFFYD</sequence>
<proteinExistence type="predicted"/>
<dbReference type="Pfam" id="PF12315">
    <property type="entry name" value="DA1-like"/>
    <property type="match status" value="1"/>
</dbReference>
<evidence type="ECO:0000256" key="2">
    <source>
        <dbReference type="ARBA" id="ARBA00022833"/>
    </source>
</evidence>
<dbReference type="CDD" id="cd08368">
    <property type="entry name" value="LIM"/>
    <property type="match status" value="1"/>
</dbReference>
<dbReference type="PROSITE" id="PS00478">
    <property type="entry name" value="LIM_DOMAIN_1"/>
    <property type="match status" value="1"/>
</dbReference>
<evidence type="ECO:0000313" key="5">
    <source>
        <dbReference type="Proteomes" id="UP000196573"/>
    </source>
</evidence>
<dbReference type="SUPFAM" id="SSF57716">
    <property type="entry name" value="Glucocorticoid receptor-like (DNA-binding domain)"/>
    <property type="match status" value="2"/>
</dbReference>
<dbReference type="EMBL" id="FWPT01000002">
    <property type="protein sequence ID" value="SMA39361.1"/>
    <property type="molecule type" value="Genomic_DNA"/>
</dbReference>
<protein>
    <submittedName>
        <fullName evidence="4">LIM domain protein</fullName>
    </submittedName>
</protein>
<evidence type="ECO:0000259" key="3">
    <source>
        <dbReference type="PROSITE" id="PS50023"/>
    </source>
</evidence>
<dbReference type="Gene3D" id="2.10.110.10">
    <property type="entry name" value="Cysteine Rich Protein"/>
    <property type="match status" value="2"/>
</dbReference>
<dbReference type="Pfam" id="PF00412">
    <property type="entry name" value="LIM"/>
    <property type="match status" value="1"/>
</dbReference>
<gene>
    <name evidence="4" type="ORF">EHSB41UT_01021</name>
</gene>
<dbReference type="SMART" id="SM00132">
    <property type="entry name" value="LIM"/>
    <property type="match status" value="1"/>
</dbReference>
<keyword evidence="5" id="KW-1185">Reference proteome</keyword>
<dbReference type="GO" id="GO:0046872">
    <property type="term" value="F:metal ion binding"/>
    <property type="evidence" value="ECO:0007669"/>
    <property type="project" value="UniProtKB-KW"/>
</dbReference>
<feature type="domain" description="LIM zinc-binding" evidence="3">
    <location>
        <begin position="1"/>
        <end position="59"/>
    </location>
</feature>
<dbReference type="AlphaFoldDB" id="A0A1X7AGR5"/>